<dbReference type="EMBL" id="JBHUIV010000004">
    <property type="protein sequence ID" value="MFD2200267.1"/>
    <property type="molecule type" value="Genomic_DNA"/>
</dbReference>
<comment type="caution">
    <text evidence="2">The sequence shown here is derived from an EMBL/GenBank/DDBJ whole genome shotgun (WGS) entry which is preliminary data.</text>
</comment>
<dbReference type="Proteomes" id="UP001597414">
    <property type="component" value="Unassembled WGS sequence"/>
</dbReference>
<protein>
    <submittedName>
        <fullName evidence="2">Uncharacterized protein</fullName>
    </submittedName>
</protein>
<evidence type="ECO:0000313" key="3">
    <source>
        <dbReference type="Proteomes" id="UP001597414"/>
    </source>
</evidence>
<keyword evidence="3" id="KW-1185">Reference proteome</keyword>
<sequence length="349" mass="40058">MKKSVLITAILFLQFMNPANTQTIESLKEELPPYFSILTTWGVRPEWDENSENIYFLNKLVGDVFKINIATREVSQVTSGFYHGGIHRVLCLSNGDLLLAMGSNIFNATNPEKDRHSGLGLYVLTKDNPNSPYPLNAYCDEGPAVSKNSMKIAWTLQEQREIKTGEIIYEGGVPRLEDIQTVISYKDSSDYVRLETQDFRPPLNEELIYTHYWGDAKDQYYNSQVFGFNLKTKETIKYTDLPNSYNEAEGIFPDGNYMAIESDRHQPMEERNKYKLDIYKLKLDGSGDVERLADFSTRYLNKIKSDNPVVNKHGNIIAHQFGFQKGAGDGRGIFLFDLELYEKYKKKEN</sequence>
<reference evidence="3" key="1">
    <citation type="journal article" date="2019" name="Int. J. Syst. Evol. Microbiol.">
        <title>The Global Catalogue of Microorganisms (GCM) 10K type strain sequencing project: providing services to taxonomists for standard genome sequencing and annotation.</title>
        <authorList>
            <consortium name="The Broad Institute Genomics Platform"/>
            <consortium name="The Broad Institute Genome Sequencing Center for Infectious Disease"/>
            <person name="Wu L."/>
            <person name="Ma J."/>
        </authorList>
    </citation>
    <scope>NUCLEOTIDE SEQUENCE [LARGE SCALE GENOMIC DNA]</scope>
    <source>
        <strain evidence="3">KCTC 19812</strain>
    </source>
</reference>
<proteinExistence type="predicted"/>
<dbReference type="RefSeq" id="WP_380799889.1">
    <property type="nucleotide sequence ID" value="NZ_JBHUIV010000004.1"/>
</dbReference>
<dbReference type="SUPFAM" id="SSF82171">
    <property type="entry name" value="DPP6 N-terminal domain-like"/>
    <property type="match status" value="1"/>
</dbReference>
<feature type="signal peptide" evidence="1">
    <location>
        <begin position="1"/>
        <end position="21"/>
    </location>
</feature>
<evidence type="ECO:0000313" key="2">
    <source>
        <dbReference type="EMBL" id="MFD2200267.1"/>
    </source>
</evidence>
<keyword evidence="1" id="KW-0732">Signal</keyword>
<organism evidence="2 3">
    <name type="scientific">Shivajiella indica</name>
    <dbReference type="NCBI Taxonomy" id="872115"/>
    <lineage>
        <taxon>Bacteria</taxon>
        <taxon>Pseudomonadati</taxon>
        <taxon>Bacteroidota</taxon>
        <taxon>Cytophagia</taxon>
        <taxon>Cytophagales</taxon>
        <taxon>Cyclobacteriaceae</taxon>
        <taxon>Shivajiella</taxon>
    </lineage>
</organism>
<accession>A0ABW5B2E0</accession>
<gene>
    <name evidence="2" type="ORF">ACFSKV_01730</name>
</gene>
<feature type="chain" id="PRO_5045340109" evidence="1">
    <location>
        <begin position="22"/>
        <end position="349"/>
    </location>
</feature>
<evidence type="ECO:0000256" key="1">
    <source>
        <dbReference type="SAM" id="SignalP"/>
    </source>
</evidence>
<name>A0ABW5B2E0_9BACT</name>